<organism evidence="2 3">
    <name type="scientific">Roseovarius azorensis</name>
    <dbReference type="NCBI Taxonomy" id="1287727"/>
    <lineage>
        <taxon>Bacteria</taxon>
        <taxon>Pseudomonadati</taxon>
        <taxon>Pseudomonadota</taxon>
        <taxon>Alphaproteobacteria</taxon>
        <taxon>Rhodobacterales</taxon>
        <taxon>Roseobacteraceae</taxon>
        <taxon>Roseovarius</taxon>
    </lineage>
</organism>
<dbReference type="EMBL" id="FOAG01000011">
    <property type="protein sequence ID" value="SEM01183.1"/>
    <property type="molecule type" value="Genomic_DNA"/>
</dbReference>
<reference evidence="2 3" key="1">
    <citation type="submission" date="2016-10" db="EMBL/GenBank/DDBJ databases">
        <authorList>
            <person name="de Groot N.N."/>
        </authorList>
    </citation>
    <scope>NUCLEOTIDE SEQUENCE [LARGE SCALE GENOMIC DNA]</scope>
    <source>
        <strain evidence="2 3">DSM 100674</strain>
    </source>
</reference>
<dbReference type="RefSeq" id="WP_093038616.1">
    <property type="nucleotide sequence ID" value="NZ_FOAG01000011.1"/>
</dbReference>
<feature type="signal peptide" evidence="1">
    <location>
        <begin position="1"/>
        <end position="21"/>
    </location>
</feature>
<dbReference type="AlphaFoldDB" id="A0A1H7UW24"/>
<evidence type="ECO:0000313" key="2">
    <source>
        <dbReference type="EMBL" id="SEM01183.1"/>
    </source>
</evidence>
<feature type="chain" id="PRO_5009299832" evidence="1">
    <location>
        <begin position="22"/>
        <end position="101"/>
    </location>
</feature>
<sequence>MIKRLMAALAALTLLTGPALAQSRNCAPRETVVQRLAEGYGETRRSMGLGANNAVIEVFASETSGSWTITVTGTNGMTCLVASGQAFETMTDTPPAAGEDT</sequence>
<protein>
    <submittedName>
        <fullName evidence="2">Uncharacterized protein</fullName>
    </submittedName>
</protein>
<dbReference type="STRING" id="1287727.SAMN05443999_11140"/>
<evidence type="ECO:0000313" key="3">
    <source>
        <dbReference type="Proteomes" id="UP000199582"/>
    </source>
</evidence>
<accession>A0A1H7UW24</accession>
<keyword evidence="1" id="KW-0732">Signal</keyword>
<keyword evidence="3" id="KW-1185">Reference proteome</keyword>
<evidence type="ECO:0000256" key="1">
    <source>
        <dbReference type="SAM" id="SignalP"/>
    </source>
</evidence>
<dbReference type="Proteomes" id="UP000199582">
    <property type="component" value="Unassembled WGS sequence"/>
</dbReference>
<gene>
    <name evidence="2" type="ORF">SAMN05443999_11140</name>
</gene>
<dbReference type="OrthoDB" id="9810895at2"/>
<proteinExistence type="predicted"/>
<name>A0A1H7UW24_9RHOB</name>